<dbReference type="FunFam" id="1.20.930.60:FF:000002">
    <property type="entry name" value="Protein-glutamate O-methyltransferase C1393.13"/>
    <property type="match status" value="1"/>
</dbReference>
<evidence type="ECO:0000256" key="8">
    <source>
        <dbReference type="ARBA" id="ARBA00048809"/>
    </source>
</evidence>
<dbReference type="Gene3D" id="3.40.50.10880">
    <property type="entry name" value="Uncharacterised protein PF01937, DUF89, domain 3"/>
    <property type="match status" value="1"/>
</dbReference>
<evidence type="ECO:0000259" key="10">
    <source>
        <dbReference type="Pfam" id="PF01937"/>
    </source>
</evidence>
<dbReference type="GO" id="GO:0006974">
    <property type="term" value="P:DNA damage response"/>
    <property type="evidence" value="ECO:0007669"/>
    <property type="project" value="TreeGrafter"/>
</dbReference>
<reference evidence="11 12" key="1">
    <citation type="journal article" date="2018" name="Mol. Biol. Evol.">
        <title>Broad Genomic Sampling Reveals a Smut Pathogenic Ancestry of the Fungal Clade Ustilaginomycotina.</title>
        <authorList>
            <person name="Kijpornyongpan T."/>
            <person name="Mondo S.J."/>
            <person name="Barry K."/>
            <person name="Sandor L."/>
            <person name="Lee J."/>
            <person name="Lipzen A."/>
            <person name="Pangilinan J."/>
            <person name="LaButti K."/>
            <person name="Hainaut M."/>
            <person name="Henrissat B."/>
            <person name="Grigoriev I.V."/>
            <person name="Spatafora J.W."/>
            <person name="Aime M.C."/>
        </authorList>
    </citation>
    <scope>NUCLEOTIDE SEQUENCE [LARGE SCALE GENOMIC DNA]</scope>
    <source>
        <strain evidence="11 12">MCA 5214</strain>
    </source>
</reference>
<evidence type="ECO:0000256" key="1">
    <source>
        <dbReference type="ARBA" id="ARBA00001326"/>
    </source>
</evidence>
<comment type="similarity">
    <text evidence="4">Belongs to the damage-control phosphatase family. Sugar phosphate phosphatase III subfamily.</text>
</comment>
<evidence type="ECO:0000256" key="4">
    <source>
        <dbReference type="ARBA" id="ARBA00009519"/>
    </source>
</evidence>
<comment type="catalytic activity">
    <reaction evidence="8">
        <text>beta-D-fructose 6-phosphate = dihydroxyacetone + D-glyceraldehyde 3-phosphate</text>
        <dbReference type="Rhea" id="RHEA:28002"/>
        <dbReference type="ChEBI" id="CHEBI:16016"/>
        <dbReference type="ChEBI" id="CHEBI:57634"/>
        <dbReference type="ChEBI" id="CHEBI:59776"/>
    </reaction>
</comment>
<gene>
    <name evidence="11" type="ORF">BDZ90DRAFT_232205</name>
</gene>
<evidence type="ECO:0000256" key="6">
    <source>
        <dbReference type="ARBA" id="ARBA00022801"/>
    </source>
</evidence>
<feature type="region of interest" description="Disordered" evidence="9">
    <location>
        <begin position="451"/>
        <end position="476"/>
    </location>
</feature>
<feature type="domain" description="Damage-control phosphatase ARMT1-like metal-binding" evidence="10">
    <location>
        <begin position="528"/>
        <end position="615"/>
    </location>
</feature>
<feature type="compositionally biased region" description="Basic and acidic residues" evidence="9">
    <location>
        <begin position="451"/>
        <end position="462"/>
    </location>
</feature>
<dbReference type="InterPro" id="IPR036075">
    <property type="entry name" value="ARMT-1-like_metal-bd_sf"/>
</dbReference>
<dbReference type="InterPro" id="IPR039763">
    <property type="entry name" value="ARMT1"/>
</dbReference>
<dbReference type="RefSeq" id="XP_025362430.1">
    <property type="nucleotide sequence ID" value="XM_025506168.1"/>
</dbReference>
<feature type="region of interest" description="Disordered" evidence="9">
    <location>
        <begin position="353"/>
        <end position="416"/>
    </location>
</feature>
<dbReference type="GO" id="GO:0005634">
    <property type="term" value="C:nucleus"/>
    <property type="evidence" value="ECO:0007669"/>
    <property type="project" value="TreeGrafter"/>
</dbReference>
<dbReference type="Proteomes" id="UP000245884">
    <property type="component" value="Unassembled WGS sequence"/>
</dbReference>
<keyword evidence="12" id="KW-1185">Reference proteome</keyword>
<dbReference type="EMBL" id="KZ819667">
    <property type="protein sequence ID" value="PWN27818.1"/>
    <property type="molecule type" value="Genomic_DNA"/>
</dbReference>
<sequence>MSSSQRPPEWSASDRESFAFESTAKRWPIILTQAVDALFQAAAVLEASSSATDTQEKVHESKVIIEQLSKLKHDIGRDRPLEPLRQDSGPDVKLYNDILEREKPTWFSAAWLFAECYLYRLVRSYFDFSKHWKSYDPFSSQKLSAFRSSGAAIEQLSQTLEKLIGQQQSQAGAAAASTEGIKVTFFLLAQSALWGNATDLSLLTSLSHADIQTLQAGGIGADAQKGREKFILSGLSGLDEAWKRIETLRASGGGRVDIVLDNSGFELITDLMLGQWLVATGHAKEVVFHAKAMPWFVSDVTPPDFAFAIEALQESRFFEDRSDVQAKEMAERHARARSSSRNRFAQADVSEFAGGVNPAPAGSRSLQYQPDNGSAPAPGESPAGSRVLQAREGSVEARGRSKDAPVPAGSRSLQMDPAYFQSSRSRTVSPSRSFLVDSTALSFSDLAIVDEEHNDNGEEERRGRRPAARTASLGRSASGFRSVSRSAASSTATQRLAATWASYLRSGQFKLSVPPTTRLGAATGLEKGDFWTEGVGFDAMPSVAPALLAELREKSNLVIFKGDLNYRKLTGDLRWPSTAPFETALGDLAGKIDILALRTCKADVVVGLGEGVEERVQKEDAKWRVNGKYAVVQFAGKS</sequence>
<accession>A0A316USQ6</accession>
<comment type="cofactor">
    <cofactor evidence="3">
        <name>Ni(2+)</name>
        <dbReference type="ChEBI" id="CHEBI:49786"/>
    </cofactor>
</comment>
<evidence type="ECO:0000313" key="11">
    <source>
        <dbReference type="EMBL" id="PWN27818.1"/>
    </source>
</evidence>
<dbReference type="PANTHER" id="PTHR12260">
    <property type="entry name" value="DAMAGE-CONTROL PHOSPHATASE ARMT1"/>
    <property type="match status" value="1"/>
</dbReference>
<evidence type="ECO:0000256" key="5">
    <source>
        <dbReference type="ARBA" id="ARBA00022723"/>
    </source>
</evidence>
<feature type="compositionally biased region" description="Basic and acidic residues" evidence="9">
    <location>
        <begin position="393"/>
        <end position="403"/>
    </location>
</feature>
<dbReference type="OrthoDB" id="541375at2759"/>
<dbReference type="InterPro" id="IPR002791">
    <property type="entry name" value="ARMT1-like_metal-bd"/>
</dbReference>
<dbReference type="AlphaFoldDB" id="A0A316USQ6"/>
<name>A0A316USQ6_9BASI</name>
<organism evidence="11 12">
    <name type="scientific">Jaminaea rosea</name>
    <dbReference type="NCBI Taxonomy" id="1569628"/>
    <lineage>
        <taxon>Eukaryota</taxon>
        <taxon>Fungi</taxon>
        <taxon>Dikarya</taxon>
        <taxon>Basidiomycota</taxon>
        <taxon>Ustilaginomycotina</taxon>
        <taxon>Exobasidiomycetes</taxon>
        <taxon>Microstromatales</taxon>
        <taxon>Microstromatales incertae sedis</taxon>
        <taxon>Jaminaea</taxon>
    </lineage>
</organism>
<protein>
    <submittedName>
        <fullName evidence="11">DUF89-domain-containing protein</fullName>
    </submittedName>
</protein>
<dbReference type="GO" id="GO:0016791">
    <property type="term" value="F:phosphatase activity"/>
    <property type="evidence" value="ECO:0007669"/>
    <property type="project" value="TreeGrafter"/>
</dbReference>
<keyword evidence="7" id="KW-0464">Manganese</keyword>
<dbReference type="PANTHER" id="PTHR12260:SF6">
    <property type="entry name" value="DAMAGE-CONTROL PHOSPHATASE ARMT1"/>
    <property type="match status" value="1"/>
</dbReference>
<feature type="domain" description="Damage-control phosphatase ARMT1-like metal-binding" evidence="10">
    <location>
        <begin position="24"/>
        <end position="324"/>
    </location>
</feature>
<dbReference type="GeneID" id="37027991"/>
<evidence type="ECO:0000256" key="9">
    <source>
        <dbReference type="SAM" id="MobiDB-lite"/>
    </source>
</evidence>
<dbReference type="Pfam" id="PF01937">
    <property type="entry name" value="ARMT1-like_dom"/>
    <property type="match status" value="2"/>
</dbReference>
<dbReference type="SUPFAM" id="SSF111321">
    <property type="entry name" value="AF1104-like"/>
    <property type="match status" value="2"/>
</dbReference>
<evidence type="ECO:0000256" key="7">
    <source>
        <dbReference type="ARBA" id="ARBA00023211"/>
    </source>
</evidence>
<evidence type="ECO:0000256" key="2">
    <source>
        <dbReference type="ARBA" id="ARBA00001936"/>
    </source>
</evidence>
<keyword evidence="5" id="KW-0479">Metal-binding</keyword>
<keyword evidence="6" id="KW-0378">Hydrolase</keyword>
<evidence type="ECO:0000256" key="3">
    <source>
        <dbReference type="ARBA" id="ARBA00001967"/>
    </source>
</evidence>
<comment type="cofactor">
    <cofactor evidence="2">
        <name>Mn(2+)</name>
        <dbReference type="ChEBI" id="CHEBI:29035"/>
    </cofactor>
</comment>
<proteinExistence type="inferred from homology"/>
<dbReference type="GO" id="GO:0046872">
    <property type="term" value="F:metal ion binding"/>
    <property type="evidence" value="ECO:0007669"/>
    <property type="project" value="UniProtKB-KW"/>
</dbReference>
<dbReference type="Gene3D" id="1.20.930.60">
    <property type="match status" value="1"/>
</dbReference>
<evidence type="ECO:0000313" key="12">
    <source>
        <dbReference type="Proteomes" id="UP000245884"/>
    </source>
</evidence>
<comment type="catalytic activity">
    <reaction evidence="1">
        <text>beta-D-fructose 1-phosphate + H2O = D-fructose + phosphate</text>
        <dbReference type="Rhea" id="RHEA:35603"/>
        <dbReference type="ChEBI" id="CHEBI:15377"/>
        <dbReference type="ChEBI" id="CHEBI:37721"/>
        <dbReference type="ChEBI" id="CHEBI:43474"/>
        <dbReference type="ChEBI" id="CHEBI:138881"/>
    </reaction>
</comment>
<dbReference type="STRING" id="1569628.A0A316USQ6"/>